<name>A0A0K1JPF0_9MICO</name>
<dbReference type="AlphaFoldDB" id="A0A0K1JPF0"/>
<feature type="domain" description="Glycosyl hydrolase family 31 C-terminal" evidence="7">
    <location>
        <begin position="503"/>
        <end position="588"/>
    </location>
</feature>
<dbReference type="SUPFAM" id="SSF51011">
    <property type="entry name" value="Glycosyl hydrolase domain"/>
    <property type="match status" value="1"/>
</dbReference>
<dbReference type="InterPro" id="IPR025887">
    <property type="entry name" value="Glyco_hydro_31_N_dom"/>
</dbReference>
<dbReference type="KEGG" id="lmoi:VV02_03215"/>
<evidence type="ECO:0000259" key="7">
    <source>
        <dbReference type="Pfam" id="PF21365"/>
    </source>
</evidence>
<dbReference type="Proteomes" id="UP000066480">
    <property type="component" value="Chromosome"/>
</dbReference>
<evidence type="ECO:0000256" key="3">
    <source>
        <dbReference type="SAM" id="MobiDB-lite"/>
    </source>
</evidence>
<feature type="domain" description="Glycoside hydrolase family 31 N-terminal" evidence="5">
    <location>
        <begin position="36"/>
        <end position="200"/>
    </location>
</feature>
<evidence type="ECO:0000259" key="4">
    <source>
        <dbReference type="Pfam" id="PF01055"/>
    </source>
</evidence>
<organism evidence="8 9">
    <name type="scientific">Luteipulveratus mongoliensis</name>
    <dbReference type="NCBI Taxonomy" id="571913"/>
    <lineage>
        <taxon>Bacteria</taxon>
        <taxon>Bacillati</taxon>
        <taxon>Actinomycetota</taxon>
        <taxon>Actinomycetes</taxon>
        <taxon>Micrococcales</taxon>
        <taxon>Dermacoccaceae</taxon>
        <taxon>Luteipulveratus</taxon>
    </lineage>
</organism>
<dbReference type="PANTHER" id="PTHR43863:SF2">
    <property type="entry name" value="MALTASE-GLUCOAMYLASE"/>
    <property type="match status" value="1"/>
</dbReference>
<dbReference type="InterPro" id="IPR011013">
    <property type="entry name" value="Gal_mutarotase_sf_dom"/>
</dbReference>
<dbReference type="SUPFAM" id="SSF51445">
    <property type="entry name" value="(Trans)glycosidases"/>
    <property type="match status" value="1"/>
</dbReference>
<feature type="domain" description="DUF5110" evidence="6">
    <location>
        <begin position="606"/>
        <end position="678"/>
    </location>
</feature>
<dbReference type="GO" id="GO:0005975">
    <property type="term" value="P:carbohydrate metabolic process"/>
    <property type="evidence" value="ECO:0007669"/>
    <property type="project" value="InterPro"/>
</dbReference>
<dbReference type="InterPro" id="IPR033403">
    <property type="entry name" value="DUF5110"/>
</dbReference>
<dbReference type="Pfam" id="PF01055">
    <property type="entry name" value="Glyco_hydro_31_2nd"/>
    <property type="match status" value="1"/>
</dbReference>
<dbReference type="GO" id="GO:0004553">
    <property type="term" value="F:hydrolase activity, hydrolyzing O-glycosyl compounds"/>
    <property type="evidence" value="ECO:0007669"/>
    <property type="project" value="InterPro"/>
</dbReference>
<evidence type="ECO:0000313" key="8">
    <source>
        <dbReference type="EMBL" id="AKU18594.1"/>
    </source>
</evidence>
<dbReference type="Gene3D" id="3.20.20.80">
    <property type="entry name" value="Glycosidases"/>
    <property type="match status" value="1"/>
</dbReference>
<evidence type="ECO:0000256" key="2">
    <source>
        <dbReference type="RuleBase" id="RU361185"/>
    </source>
</evidence>
<dbReference type="Pfam" id="PF17137">
    <property type="entry name" value="DUF5110"/>
    <property type="match status" value="1"/>
</dbReference>
<dbReference type="EMBL" id="CP011112">
    <property type="protein sequence ID" value="AKU18594.1"/>
    <property type="molecule type" value="Genomic_DNA"/>
</dbReference>
<reference evidence="8 9" key="1">
    <citation type="submission" date="2015-03" db="EMBL/GenBank/DDBJ databases">
        <title>Luteipulveratus halotolerans sp. nov., a novel actinobacterium (Dermacoccaceae) from Sarawak, Malaysia.</title>
        <authorList>
            <person name="Juboi H."/>
            <person name="Basik A."/>
            <person name="Shamsul S.S."/>
            <person name="Arnold P."/>
            <person name="Schmitt E.K."/>
            <person name="Sanglier J.-J."/>
            <person name="Yeo T."/>
        </authorList>
    </citation>
    <scope>NUCLEOTIDE SEQUENCE [LARGE SCALE GENOMIC DNA]</scope>
    <source>
        <strain evidence="8 9">MN07-A0370</strain>
    </source>
</reference>
<dbReference type="GO" id="GO:0030246">
    <property type="term" value="F:carbohydrate binding"/>
    <property type="evidence" value="ECO:0007669"/>
    <property type="project" value="InterPro"/>
</dbReference>
<dbReference type="STRING" id="571913.VV02_03215"/>
<sequence length="1043" mass="109846">MGGQAAADGATTLPNLTAATQVDAHTVTFTAGAAKLRITAITGKTLHVEMAPDGTFTNPDDAPSDPSKPSATMLQKPATPSGALKLKDEGSAYRLSTPDASLTITKADPKLTLTRADGTVLFREASPLTWSDQGTTQTLAGKPGEQFYGAGEQNGSYTLTGKKVNVANSFNWNEGGYNNSQPYYVSTAGYGVFRHTFAPGAYTFGSATDSAAPVTTTENEQRYDAYYFVGDLKSVIGQYTDLVGKPFMPPIYGLELGDSDCYLHNANRGERHTLDSLKVAQGYVDNGMPNGWMLVNDGYGCGYEKLPETGAGLQKTNMQMGLWTESDLTKQEDEVKAGVRVRKLDVAWVGPGYRFSLDGCETAYSGIEKYSDARGFVYQPNSWAGAQRCSVLWSGDQSGSWDYIRWQIPTYASSTMSGIAYNTGDVDGIFGGSPKTYARDLQWKSMLPTTMTMDGWAPSDKQPYRYGDDINAINKKYLLLKERLLPYSYSYSAQAHQNGVGQVRPLYLQYPNDPAAQTNSAKYEFMSGDDFLVAPVYSDTSVRNGIYLPKGTWVDYWSGKTYTGPTTINGYNAPLDKLPMFVRGGAVVPMWSEGTTSWKTRDKGRLSVDVFPQGTSSFDLYEDDGVTRKHAAGQSSTQKLSVRAPQAGVGTVQVTVGAIKGTYDGQAASRGYDLTVHSPKKPAVVKVGAQDLKQVADAAALAKAPSGWYYDAAKGIAHVKTTAVARSSSATVSLVGASAVVGSHDDSAAAVSIKTPAMSAPGSTATVPVTVRNDATVPLNDMTVKVASDTDGITASPATITIPGGLQPGASKTVNTKVSVSDTAKPGSATLTATFAYSARSRSYSSSFSGETVVPYATLAKAYDNVGVTDAKTYAQGDLDGGKDSLYGEGLAAAGIKPGATVTSNGLSYTWPGSAYGTADNAKAATQTIAVKGRGKALGLLGTATAGGGAGGQVTVTYSDGTTSTGTTGFPNWLQNTTNTYNATTVTSVKGRYTPTGYGNGEYDYRVYSNTVALDPAKDVVAVTLPGNASLHVFALSVGTPAG</sequence>
<proteinExistence type="inferred from homology"/>
<dbReference type="CDD" id="cd14752">
    <property type="entry name" value="GH31_N"/>
    <property type="match status" value="1"/>
</dbReference>
<feature type="compositionally biased region" description="Low complexity" evidence="3">
    <location>
        <begin position="59"/>
        <end position="71"/>
    </location>
</feature>
<dbReference type="Pfam" id="PF21365">
    <property type="entry name" value="Glyco_hydro_31_3rd"/>
    <property type="match status" value="1"/>
</dbReference>
<dbReference type="Gene3D" id="2.60.40.1760">
    <property type="entry name" value="glycosyl hydrolase (family 31)"/>
    <property type="match status" value="1"/>
</dbReference>
<dbReference type="Gene3D" id="2.60.40.10">
    <property type="entry name" value="Immunoglobulins"/>
    <property type="match status" value="1"/>
</dbReference>
<evidence type="ECO:0000259" key="6">
    <source>
        <dbReference type="Pfam" id="PF17137"/>
    </source>
</evidence>
<dbReference type="InterPro" id="IPR051816">
    <property type="entry name" value="Glycosyl_Hydrolase_31"/>
</dbReference>
<comment type="similarity">
    <text evidence="1 2">Belongs to the glycosyl hydrolase 31 family.</text>
</comment>
<dbReference type="InterPro" id="IPR000322">
    <property type="entry name" value="Glyco_hydro_31_TIM"/>
</dbReference>
<evidence type="ECO:0000256" key="1">
    <source>
        <dbReference type="ARBA" id="ARBA00007806"/>
    </source>
</evidence>
<dbReference type="Pfam" id="PF13802">
    <property type="entry name" value="Gal_mutarotas_2"/>
    <property type="match status" value="1"/>
</dbReference>
<keyword evidence="9" id="KW-1185">Reference proteome</keyword>
<feature type="domain" description="Glycoside hydrolase family 31 TIM barrel" evidence="4">
    <location>
        <begin position="362"/>
        <end position="490"/>
    </location>
</feature>
<dbReference type="PANTHER" id="PTHR43863">
    <property type="entry name" value="HYDROLASE, PUTATIVE (AFU_ORTHOLOGUE AFUA_1G03140)-RELATED"/>
    <property type="match status" value="1"/>
</dbReference>
<evidence type="ECO:0000259" key="5">
    <source>
        <dbReference type="Pfam" id="PF13802"/>
    </source>
</evidence>
<evidence type="ECO:0000313" key="9">
    <source>
        <dbReference type="Proteomes" id="UP000066480"/>
    </source>
</evidence>
<keyword evidence="2 8" id="KW-0378">Hydrolase</keyword>
<feature type="region of interest" description="Disordered" evidence="3">
    <location>
        <begin position="51"/>
        <end position="84"/>
    </location>
</feature>
<dbReference type="InterPro" id="IPR017853">
    <property type="entry name" value="GH"/>
</dbReference>
<protein>
    <submittedName>
        <fullName evidence="8">Glycoside hydrolase</fullName>
    </submittedName>
</protein>
<dbReference type="SUPFAM" id="SSF74650">
    <property type="entry name" value="Galactose mutarotase-like"/>
    <property type="match status" value="1"/>
</dbReference>
<dbReference type="PATRIC" id="fig|571913.6.peg.658"/>
<keyword evidence="2" id="KW-0326">Glycosidase</keyword>
<dbReference type="Gene3D" id="2.60.40.1180">
    <property type="entry name" value="Golgi alpha-mannosidase II"/>
    <property type="match status" value="2"/>
</dbReference>
<dbReference type="InterPro" id="IPR013783">
    <property type="entry name" value="Ig-like_fold"/>
</dbReference>
<dbReference type="InterPro" id="IPR013780">
    <property type="entry name" value="Glyco_hydro_b"/>
</dbReference>
<dbReference type="InterPro" id="IPR048395">
    <property type="entry name" value="Glyco_hydro_31_C"/>
</dbReference>
<accession>A0A0K1JPF0</accession>
<gene>
    <name evidence="8" type="ORF">VV02_03215</name>
</gene>